<feature type="region of interest" description="Disordered" evidence="3">
    <location>
        <begin position="24"/>
        <end position="49"/>
    </location>
</feature>
<sequence>MLAATYSVDGRPWVGIGQVGRRSDDLSVSGGNQQQQASSISVPPAKTASLESDSTTCKTQLVSSLAFTGEAAETRTYGHGAIIEYLNILTDEGNMYDSSTGIVTVPESGVYMIGLRADPAGGINDYLYTLLMVNGVRTLQNNGEHGVISGTMISLRLEAGDQVWLEKNGNGIVDPGTLLSVTRVSV</sequence>
<evidence type="ECO:0000313" key="5">
    <source>
        <dbReference type="EMBL" id="KAK7488052.1"/>
    </source>
</evidence>
<dbReference type="InterPro" id="IPR050392">
    <property type="entry name" value="Collagen/C1q_domain"/>
</dbReference>
<dbReference type="SMART" id="SM00110">
    <property type="entry name" value="C1Q"/>
    <property type="match status" value="1"/>
</dbReference>
<dbReference type="PANTHER" id="PTHR15427:SF33">
    <property type="entry name" value="COLLAGEN IV NC1 DOMAIN-CONTAINING PROTEIN"/>
    <property type="match status" value="1"/>
</dbReference>
<comment type="subcellular location">
    <subcellularLocation>
        <location evidence="1">Secreted</location>
    </subcellularLocation>
</comment>
<feature type="compositionally biased region" description="Polar residues" evidence="3">
    <location>
        <begin position="29"/>
        <end position="41"/>
    </location>
</feature>
<evidence type="ECO:0000256" key="1">
    <source>
        <dbReference type="ARBA" id="ARBA00004613"/>
    </source>
</evidence>
<evidence type="ECO:0000256" key="3">
    <source>
        <dbReference type="SAM" id="MobiDB-lite"/>
    </source>
</evidence>
<reference evidence="5 6" key="1">
    <citation type="journal article" date="2023" name="Sci. Data">
        <title>Genome assembly of the Korean intertidal mud-creeper Batillaria attramentaria.</title>
        <authorList>
            <person name="Patra A.K."/>
            <person name="Ho P.T."/>
            <person name="Jun S."/>
            <person name="Lee S.J."/>
            <person name="Kim Y."/>
            <person name="Won Y.J."/>
        </authorList>
    </citation>
    <scope>NUCLEOTIDE SEQUENCE [LARGE SCALE GENOMIC DNA]</scope>
    <source>
        <strain evidence="5">Wonlab-2016</strain>
    </source>
</reference>
<dbReference type="Pfam" id="PF00386">
    <property type="entry name" value="C1q"/>
    <property type="match status" value="1"/>
</dbReference>
<dbReference type="SUPFAM" id="SSF49842">
    <property type="entry name" value="TNF-like"/>
    <property type="match status" value="1"/>
</dbReference>
<dbReference type="EMBL" id="JACVVK020000155">
    <property type="protein sequence ID" value="KAK7488052.1"/>
    <property type="molecule type" value="Genomic_DNA"/>
</dbReference>
<organism evidence="5 6">
    <name type="scientific">Batillaria attramentaria</name>
    <dbReference type="NCBI Taxonomy" id="370345"/>
    <lineage>
        <taxon>Eukaryota</taxon>
        <taxon>Metazoa</taxon>
        <taxon>Spiralia</taxon>
        <taxon>Lophotrochozoa</taxon>
        <taxon>Mollusca</taxon>
        <taxon>Gastropoda</taxon>
        <taxon>Caenogastropoda</taxon>
        <taxon>Sorbeoconcha</taxon>
        <taxon>Cerithioidea</taxon>
        <taxon>Batillariidae</taxon>
        <taxon>Batillaria</taxon>
    </lineage>
</organism>
<gene>
    <name evidence="5" type="ORF">BaRGS_00020643</name>
</gene>
<evidence type="ECO:0000259" key="4">
    <source>
        <dbReference type="PROSITE" id="PS50871"/>
    </source>
</evidence>
<dbReference type="AlphaFoldDB" id="A0ABD0KMC9"/>
<dbReference type="PROSITE" id="PS50871">
    <property type="entry name" value="C1Q"/>
    <property type="match status" value="1"/>
</dbReference>
<dbReference type="PANTHER" id="PTHR15427">
    <property type="entry name" value="EMILIN ELASTIN MICROFIBRIL INTERFACE-LOCATED PROTEIN ELASTIN MICROFIBRIL INTERFACER"/>
    <property type="match status" value="1"/>
</dbReference>
<dbReference type="Gene3D" id="2.60.120.40">
    <property type="match status" value="1"/>
</dbReference>
<protein>
    <recommendedName>
        <fullName evidence="4">C1q domain-containing protein</fullName>
    </recommendedName>
</protein>
<feature type="domain" description="C1q" evidence="4">
    <location>
        <begin position="60"/>
        <end position="186"/>
    </location>
</feature>
<dbReference type="GO" id="GO:0005581">
    <property type="term" value="C:collagen trimer"/>
    <property type="evidence" value="ECO:0007669"/>
    <property type="project" value="UniProtKB-KW"/>
</dbReference>
<accession>A0ABD0KMC9</accession>
<dbReference type="Proteomes" id="UP001519460">
    <property type="component" value="Unassembled WGS sequence"/>
</dbReference>
<name>A0ABD0KMC9_9CAEN</name>
<comment type="caution">
    <text evidence="5">The sequence shown here is derived from an EMBL/GenBank/DDBJ whole genome shotgun (WGS) entry which is preliminary data.</text>
</comment>
<keyword evidence="2" id="KW-0964">Secreted</keyword>
<proteinExistence type="predicted"/>
<dbReference type="InterPro" id="IPR001073">
    <property type="entry name" value="C1q_dom"/>
</dbReference>
<keyword evidence="6" id="KW-1185">Reference proteome</keyword>
<dbReference type="InterPro" id="IPR008983">
    <property type="entry name" value="Tumour_necrosis_fac-like_dom"/>
</dbReference>
<evidence type="ECO:0000313" key="6">
    <source>
        <dbReference type="Proteomes" id="UP001519460"/>
    </source>
</evidence>
<evidence type="ECO:0000256" key="2">
    <source>
        <dbReference type="ARBA" id="ARBA00022525"/>
    </source>
</evidence>